<dbReference type="Pfam" id="PF00005">
    <property type="entry name" value="ABC_tran"/>
    <property type="match status" value="2"/>
</dbReference>
<dbReference type="AlphaFoldDB" id="A0A2W1NBK0"/>
<feature type="domain" description="ABC transporter" evidence="5">
    <location>
        <begin position="320"/>
        <end position="534"/>
    </location>
</feature>
<keyword evidence="3 6" id="KW-0067">ATP-binding</keyword>
<keyword evidence="4" id="KW-0175">Coiled coil</keyword>
<dbReference type="InterPro" id="IPR051309">
    <property type="entry name" value="ABCF_ATPase"/>
</dbReference>
<keyword evidence="2" id="KW-0547">Nucleotide-binding</keyword>
<evidence type="ECO:0000313" key="6">
    <source>
        <dbReference type="EMBL" id="PZE21807.1"/>
    </source>
</evidence>
<dbReference type="PANTHER" id="PTHR42855:SF2">
    <property type="entry name" value="DRUG RESISTANCE ABC TRANSPORTER,ATP-BINDING PROTEIN"/>
    <property type="match status" value="1"/>
</dbReference>
<dbReference type="Pfam" id="PF12848">
    <property type="entry name" value="ABC_tran_Xtn"/>
    <property type="match status" value="1"/>
</dbReference>
<dbReference type="GO" id="GO:0016887">
    <property type="term" value="F:ATP hydrolysis activity"/>
    <property type="evidence" value="ECO:0007669"/>
    <property type="project" value="InterPro"/>
</dbReference>
<protein>
    <submittedName>
        <fullName evidence="6">ATP-binding cassette domain-containing protein</fullName>
    </submittedName>
</protein>
<evidence type="ECO:0000313" key="7">
    <source>
        <dbReference type="Proteomes" id="UP000214746"/>
    </source>
</evidence>
<feature type="coiled-coil region" evidence="4">
    <location>
        <begin position="248"/>
        <end position="275"/>
    </location>
</feature>
<sequence>MITVSNVTLRYGKRALFEDVNIKFTPGNCYGLIGANGAGKSTFLKILSGELEPNKGEISITPGERMAVLKQNHFEYDEVEVLRTVMMGHTRLFEIMEEKNTLYAKPDFSEEDGMRAAELEGEFQELDGWQAESDAAELLIGLGIGKDLHEMKMKDLGGNEKVRVLLAQALFGNPNILLLDEPTNHLDIESIDWLENFLAKFEGTVIVVSHDRHFLNQVCTHIADIDFGKIQLYVGNYDFWYESSQLVLKLAREANKKTEEKRKELEAFIQRFSANASKSKQATSRKKQLEKLTLEDIKPSTRKYPFIKFQPEREAGKQLLTVEKLTKSIDGELVLNNISFTLNKGDKVALVGPNGHAKTTLFQTLMGELTADSGEYTWGVTTTQAYFPKENSAYFDSDLTLVDWLRQYSKDQDESYLRGFLGRMLFSGEEALKKASVLSGGEKVRCMLSKMMMSGANVLLLDEPTNHLDLESITALNNGMVDFDGTMLFVSHDHQFIQTVANRIIEITPNGMIDKMITYDEYLQNEDIKKQRELLYA</sequence>
<evidence type="ECO:0000256" key="1">
    <source>
        <dbReference type="ARBA" id="ARBA00022737"/>
    </source>
</evidence>
<dbReference type="InterPro" id="IPR003593">
    <property type="entry name" value="AAA+_ATPase"/>
</dbReference>
<dbReference type="InterPro" id="IPR003439">
    <property type="entry name" value="ABC_transporter-like_ATP-bd"/>
</dbReference>
<dbReference type="FunFam" id="3.40.50.300:FF:000011">
    <property type="entry name" value="Putative ABC transporter ATP-binding component"/>
    <property type="match status" value="1"/>
</dbReference>
<dbReference type="RefSeq" id="WP_089198949.1">
    <property type="nucleotide sequence ID" value="NZ_NHRJ02000002.1"/>
</dbReference>
<dbReference type="SUPFAM" id="SSF52540">
    <property type="entry name" value="P-loop containing nucleoside triphosphate hydrolases"/>
    <property type="match status" value="2"/>
</dbReference>
<comment type="caution">
    <text evidence="6">The sequence shown here is derived from an EMBL/GenBank/DDBJ whole genome shotgun (WGS) entry which is preliminary data.</text>
</comment>
<keyword evidence="1" id="KW-0677">Repeat</keyword>
<dbReference type="Proteomes" id="UP000214746">
    <property type="component" value="Unassembled WGS sequence"/>
</dbReference>
<dbReference type="FunFam" id="3.40.50.300:FF:000070">
    <property type="entry name" value="Putative ABC transporter ATP-binding component"/>
    <property type="match status" value="1"/>
</dbReference>
<dbReference type="OrthoDB" id="9762369at2"/>
<evidence type="ECO:0000256" key="2">
    <source>
        <dbReference type="ARBA" id="ARBA00022741"/>
    </source>
</evidence>
<evidence type="ECO:0000256" key="4">
    <source>
        <dbReference type="SAM" id="Coils"/>
    </source>
</evidence>
<dbReference type="PANTHER" id="PTHR42855">
    <property type="entry name" value="ABC TRANSPORTER ATP-BINDING SUBUNIT"/>
    <property type="match status" value="1"/>
</dbReference>
<evidence type="ECO:0000256" key="3">
    <source>
        <dbReference type="ARBA" id="ARBA00022840"/>
    </source>
</evidence>
<dbReference type="InterPro" id="IPR027417">
    <property type="entry name" value="P-loop_NTPase"/>
</dbReference>
<evidence type="ECO:0000259" key="5">
    <source>
        <dbReference type="PROSITE" id="PS50893"/>
    </source>
</evidence>
<organism evidence="6 7">
    <name type="scientific">Paenibacillus xerothermodurans</name>
    <dbReference type="NCBI Taxonomy" id="1977292"/>
    <lineage>
        <taxon>Bacteria</taxon>
        <taxon>Bacillati</taxon>
        <taxon>Bacillota</taxon>
        <taxon>Bacilli</taxon>
        <taxon>Bacillales</taxon>
        <taxon>Paenibacillaceae</taxon>
        <taxon>Paenibacillus</taxon>
    </lineage>
</organism>
<dbReference type="GO" id="GO:0005524">
    <property type="term" value="F:ATP binding"/>
    <property type="evidence" value="ECO:0007669"/>
    <property type="project" value="UniProtKB-KW"/>
</dbReference>
<dbReference type="SMART" id="SM00382">
    <property type="entry name" value="AAA"/>
    <property type="match status" value="2"/>
</dbReference>
<dbReference type="EMBL" id="NHRJ02000002">
    <property type="protein sequence ID" value="PZE21807.1"/>
    <property type="molecule type" value="Genomic_DNA"/>
</dbReference>
<dbReference type="Gene3D" id="3.40.50.300">
    <property type="entry name" value="P-loop containing nucleotide triphosphate hydrolases"/>
    <property type="match status" value="2"/>
</dbReference>
<gene>
    <name evidence="6" type="ORF">CBW46_005205</name>
</gene>
<accession>A0A2W1NBK0</accession>
<dbReference type="InterPro" id="IPR032781">
    <property type="entry name" value="ABC_tran_Xtn"/>
</dbReference>
<dbReference type="PROSITE" id="PS50893">
    <property type="entry name" value="ABC_TRANSPORTER_2"/>
    <property type="match status" value="2"/>
</dbReference>
<reference evidence="6" key="1">
    <citation type="submission" date="2018-06" db="EMBL/GenBank/DDBJ databases">
        <title>Paenibacillus xerothermodurans sp. nov. an extremely dry heat resistant spore forming bacterium isolated from the soil of Cape Canaveral, Florida.</title>
        <authorList>
            <person name="Seuylemezian A."/>
            <person name="Kaur N."/>
            <person name="Patil P."/>
            <person name="Patil P."/>
            <person name="Mayilraj S."/>
            <person name="Vaishampayan P."/>
        </authorList>
    </citation>
    <scope>NUCLEOTIDE SEQUENCE [LARGE SCALE GENOMIC DNA]</scope>
    <source>
        <strain evidence="6">ATCC 27380</strain>
    </source>
</reference>
<keyword evidence="7" id="KW-1185">Reference proteome</keyword>
<dbReference type="CDD" id="cd03221">
    <property type="entry name" value="ABCF_EF-3"/>
    <property type="match status" value="2"/>
</dbReference>
<feature type="domain" description="ABC transporter" evidence="5">
    <location>
        <begin position="2"/>
        <end position="252"/>
    </location>
</feature>
<proteinExistence type="predicted"/>
<name>A0A2W1NBK0_PAEXE</name>